<sequence length="36" mass="4067">MISLSKKNSPTARIKLDLASYGKRLAPLLFFITLRC</sequence>
<protein>
    <submittedName>
        <fullName evidence="1">Uncharacterized protein</fullName>
    </submittedName>
</protein>
<proteinExistence type="predicted"/>
<dbReference type="EMBL" id="CAKMMW010000003">
    <property type="protein sequence ID" value="CAH1199971.1"/>
    <property type="molecule type" value="Genomic_DNA"/>
</dbReference>
<reference evidence="1" key="1">
    <citation type="submission" date="2022-01" db="EMBL/GenBank/DDBJ databases">
        <authorList>
            <person name="Criscuolo A."/>
        </authorList>
    </citation>
    <scope>NUCLEOTIDE SEQUENCE</scope>
    <source>
        <strain evidence="1">CIP111891</strain>
    </source>
</reference>
<name>A0ABM9C1X9_9BACL</name>
<gene>
    <name evidence="1" type="ORF">PAECIP111891_01439</name>
</gene>
<evidence type="ECO:0000313" key="1">
    <source>
        <dbReference type="EMBL" id="CAH1199971.1"/>
    </source>
</evidence>
<evidence type="ECO:0000313" key="2">
    <source>
        <dbReference type="Proteomes" id="UP000838821"/>
    </source>
</evidence>
<organism evidence="1 2">
    <name type="scientific">Paenibacillus allorhizoplanae</name>
    <dbReference type="NCBI Taxonomy" id="2905648"/>
    <lineage>
        <taxon>Bacteria</taxon>
        <taxon>Bacillati</taxon>
        <taxon>Bacillota</taxon>
        <taxon>Bacilli</taxon>
        <taxon>Bacillales</taxon>
        <taxon>Paenibacillaceae</taxon>
        <taxon>Paenibacillus</taxon>
    </lineage>
</organism>
<keyword evidence="2" id="KW-1185">Reference proteome</keyword>
<comment type="caution">
    <text evidence="1">The sequence shown here is derived from an EMBL/GenBank/DDBJ whole genome shotgun (WGS) entry which is preliminary data.</text>
</comment>
<accession>A0ABM9C1X9</accession>
<dbReference type="Proteomes" id="UP000838821">
    <property type="component" value="Unassembled WGS sequence"/>
</dbReference>